<comment type="caution">
    <text evidence="1">The sequence shown here is derived from an EMBL/GenBank/DDBJ whole genome shotgun (WGS) entry which is preliminary data.</text>
</comment>
<keyword evidence="2" id="KW-1185">Reference proteome</keyword>
<evidence type="ECO:0008006" key="3">
    <source>
        <dbReference type="Google" id="ProtNLM"/>
    </source>
</evidence>
<name>A0A554SPH5_9ACTN</name>
<evidence type="ECO:0000313" key="1">
    <source>
        <dbReference type="EMBL" id="TSD68252.1"/>
    </source>
</evidence>
<dbReference type="SUPFAM" id="SSF51161">
    <property type="entry name" value="Trimeric LpxA-like enzymes"/>
    <property type="match status" value="1"/>
</dbReference>
<dbReference type="InterPro" id="IPR011004">
    <property type="entry name" value="Trimer_LpxA-like_sf"/>
</dbReference>
<evidence type="ECO:0000313" key="2">
    <source>
        <dbReference type="Proteomes" id="UP000316988"/>
    </source>
</evidence>
<dbReference type="OrthoDB" id="2643438at2"/>
<dbReference type="RefSeq" id="WP_143911200.1">
    <property type="nucleotide sequence ID" value="NZ_VLNT01000001.1"/>
</dbReference>
<accession>A0A554SPH5</accession>
<organism evidence="1 2">
    <name type="scientific">Aeromicrobium piscarium</name>
    <dbReference type="NCBI Taxonomy" id="2590901"/>
    <lineage>
        <taxon>Bacteria</taxon>
        <taxon>Bacillati</taxon>
        <taxon>Actinomycetota</taxon>
        <taxon>Actinomycetes</taxon>
        <taxon>Propionibacteriales</taxon>
        <taxon>Nocardioidaceae</taxon>
        <taxon>Aeromicrobium</taxon>
    </lineage>
</organism>
<reference evidence="1 2" key="1">
    <citation type="submission" date="2019-07" db="EMBL/GenBank/DDBJ databases">
        <authorList>
            <person name="Zhao L.H."/>
        </authorList>
    </citation>
    <scope>NUCLEOTIDE SEQUENCE [LARGE SCALE GENOMIC DNA]</scope>
    <source>
        <strain evidence="1 2">Co35</strain>
    </source>
</reference>
<dbReference type="InterPro" id="IPR051159">
    <property type="entry name" value="Hexapeptide_acetyltransf"/>
</dbReference>
<dbReference type="Proteomes" id="UP000316988">
    <property type="component" value="Unassembled WGS sequence"/>
</dbReference>
<dbReference type="AlphaFoldDB" id="A0A554SPH5"/>
<dbReference type="EMBL" id="VLNT01000001">
    <property type="protein sequence ID" value="TSD68252.1"/>
    <property type="molecule type" value="Genomic_DNA"/>
</dbReference>
<proteinExistence type="predicted"/>
<sequence length="237" mass="25464">MDDSLTADHRERLRAAGVEASRVDSLVVRRVADGLPPWWHDLDNALYLAPGARLPESVLSQLMLIPMRRALVVVGGPMDHLVSLLLGGDDATVFLDERVVLTAGEVYCGAGSSIVLHGPVLATRCAVIDARNGGSIVAAGDQLWASNVYLATDDMHRLADRATGERLNPFGASIRLGEHVWLCRDAVVSGHVEIGEGACVAMRAVVRNQKVPAHSVVGGVPARVLRDDVRWDYDDVP</sequence>
<dbReference type="PANTHER" id="PTHR23416">
    <property type="entry name" value="SIALIC ACID SYNTHASE-RELATED"/>
    <property type="match status" value="1"/>
</dbReference>
<protein>
    <recommendedName>
        <fullName evidence="3">Acyltransferase</fullName>
    </recommendedName>
</protein>
<gene>
    <name evidence="1" type="ORF">FNM00_01255</name>
</gene>
<dbReference type="Gene3D" id="2.160.10.10">
    <property type="entry name" value="Hexapeptide repeat proteins"/>
    <property type="match status" value="1"/>
</dbReference>